<reference evidence="1 2" key="1">
    <citation type="submission" date="2024-01" db="EMBL/GenBank/DDBJ databases">
        <title>A telomere-to-telomere, gap-free genome of sweet tea (Lithocarpus litseifolius).</title>
        <authorList>
            <person name="Zhou J."/>
        </authorList>
    </citation>
    <scope>NUCLEOTIDE SEQUENCE [LARGE SCALE GENOMIC DNA]</scope>
    <source>
        <strain evidence="1">Zhou-2022a</strain>
        <tissue evidence="1">Leaf</tissue>
    </source>
</reference>
<proteinExistence type="predicted"/>
<protein>
    <submittedName>
        <fullName evidence="1">Uncharacterized protein</fullName>
    </submittedName>
</protein>
<dbReference type="EMBL" id="JAZDWU010000011">
    <property type="protein sequence ID" value="KAK9985934.1"/>
    <property type="molecule type" value="Genomic_DNA"/>
</dbReference>
<dbReference type="Proteomes" id="UP001459277">
    <property type="component" value="Unassembled WGS sequence"/>
</dbReference>
<gene>
    <name evidence="1" type="ORF">SO802_030885</name>
</gene>
<sequence length="339" mass="37434">MNVPKRSKLGGLISLDLSVEVQIRQARQVGPDRAQCERLGASLGTSHTFLPLVGNFVFEGIGLNTVLGELFPVLSQSINWFENLVGERVRMSEVRSSDLETGLSSGSDLVEEDIAVSTPLEVRAFHALDEVCGLDVKRRPKLKSRYKGRVEKAIEYAKTIEDFDHLVDLQTLAFYCLGLDLSTFVLRTLGIEEKKRMTTKFNQSMYASMRAKKNEPLSSLGAKAVRVMDKGASVTPATLVTTCIETGGWPLQLLPSRKFNLFGRGSGVTRLSLVCPAFGMMLGLRWLRLARVAALEAENSKLKKGLIASMNKANVAKEKAKTLSDDLRAERQLTLEKDK</sequence>
<keyword evidence="2" id="KW-1185">Reference proteome</keyword>
<evidence type="ECO:0000313" key="2">
    <source>
        <dbReference type="Proteomes" id="UP001459277"/>
    </source>
</evidence>
<organism evidence="1 2">
    <name type="scientific">Lithocarpus litseifolius</name>
    <dbReference type="NCBI Taxonomy" id="425828"/>
    <lineage>
        <taxon>Eukaryota</taxon>
        <taxon>Viridiplantae</taxon>
        <taxon>Streptophyta</taxon>
        <taxon>Embryophyta</taxon>
        <taxon>Tracheophyta</taxon>
        <taxon>Spermatophyta</taxon>
        <taxon>Magnoliopsida</taxon>
        <taxon>eudicotyledons</taxon>
        <taxon>Gunneridae</taxon>
        <taxon>Pentapetalae</taxon>
        <taxon>rosids</taxon>
        <taxon>fabids</taxon>
        <taxon>Fagales</taxon>
        <taxon>Fagaceae</taxon>
        <taxon>Lithocarpus</taxon>
    </lineage>
</organism>
<name>A0AAW2BLY8_9ROSI</name>
<dbReference type="AlphaFoldDB" id="A0AAW2BLY8"/>
<comment type="caution">
    <text evidence="1">The sequence shown here is derived from an EMBL/GenBank/DDBJ whole genome shotgun (WGS) entry which is preliminary data.</text>
</comment>
<evidence type="ECO:0000313" key="1">
    <source>
        <dbReference type="EMBL" id="KAK9985934.1"/>
    </source>
</evidence>
<accession>A0AAW2BLY8</accession>